<organism evidence="2 3">
    <name type="scientific">Candidatus Woesebacteria bacterium RIFOXYB1_FULL_38_16</name>
    <dbReference type="NCBI Taxonomy" id="1802538"/>
    <lineage>
        <taxon>Bacteria</taxon>
        <taxon>Candidatus Woeseibacteriota</taxon>
    </lineage>
</organism>
<evidence type="ECO:0000313" key="2">
    <source>
        <dbReference type="EMBL" id="OGM79172.1"/>
    </source>
</evidence>
<evidence type="ECO:0000259" key="1">
    <source>
        <dbReference type="PROSITE" id="PS50819"/>
    </source>
</evidence>
<proteinExistence type="predicted"/>
<evidence type="ECO:0000313" key="3">
    <source>
        <dbReference type="Proteomes" id="UP000178999"/>
    </source>
</evidence>
<gene>
    <name evidence="2" type="ORF">A2382_02990</name>
</gene>
<name>A0A1F8CSC1_9BACT</name>
<dbReference type="Pfam" id="PF14528">
    <property type="entry name" value="LAGLIDADG_3"/>
    <property type="match status" value="1"/>
</dbReference>
<protein>
    <recommendedName>
        <fullName evidence="1">DOD-type homing endonuclease domain-containing protein</fullName>
    </recommendedName>
</protein>
<dbReference type="PROSITE" id="PS50819">
    <property type="entry name" value="INTEIN_ENDONUCLEASE"/>
    <property type="match status" value="1"/>
</dbReference>
<dbReference type="AlphaFoldDB" id="A0A1F8CSC1"/>
<reference evidence="2 3" key="1">
    <citation type="journal article" date="2016" name="Nat. Commun.">
        <title>Thousands of microbial genomes shed light on interconnected biogeochemical processes in an aquifer system.</title>
        <authorList>
            <person name="Anantharaman K."/>
            <person name="Brown C.T."/>
            <person name="Hug L.A."/>
            <person name="Sharon I."/>
            <person name="Castelle C.J."/>
            <person name="Probst A.J."/>
            <person name="Thomas B.C."/>
            <person name="Singh A."/>
            <person name="Wilkins M.J."/>
            <person name="Karaoz U."/>
            <person name="Brodie E.L."/>
            <person name="Williams K.H."/>
            <person name="Hubbard S.S."/>
            <person name="Banfield J.F."/>
        </authorList>
    </citation>
    <scope>NUCLEOTIDE SEQUENCE [LARGE SCALE GENOMIC DNA]</scope>
</reference>
<dbReference type="EMBL" id="MGHY01000019">
    <property type="protein sequence ID" value="OGM79172.1"/>
    <property type="molecule type" value="Genomic_DNA"/>
</dbReference>
<dbReference type="SUPFAM" id="SSF55608">
    <property type="entry name" value="Homing endonucleases"/>
    <property type="match status" value="1"/>
</dbReference>
<dbReference type="InterPro" id="IPR027434">
    <property type="entry name" value="Homing_endonucl"/>
</dbReference>
<comment type="caution">
    <text evidence="2">The sequence shown here is derived from an EMBL/GenBank/DDBJ whole genome shotgun (WGS) entry which is preliminary data.</text>
</comment>
<sequence length="198" mass="23148">MVIPREPNLLLSNSNKRGLRRDYTPAPQVTLFYLLGALHDATTRQTTYRIGSDSLNYCQLLKVGIYKLGAKAWIYQEGKNRKYWIVEFSKSLLKNLIIKSQQEKIDYIRGYFDTDGGIAKSPKIRFYIYFCQKDLNDLFEVRGYLSELGISCGQMHNPSRKIDPNYWRFYISAKSYSEFAKIIGSIHPEKSYILRMKI</sequence>
<accession>A0A1F8CSC1</accession>
<dbReference type="Proteomes" id="UP000178999">
    <property type="component" value="Unassembled WGS sequence"/>
</dbReference>
<feature type="domain" description="DOD-type homing endonuclease" evidence="1">
    <location>
        <begin position="107"/>
        <end position="150"/>
    </location>
</feature>
<dbReference type="GO" id="GO:0004519">
    <property type="term" value="F:endonuclease activity"/>
    <property type="evidence" value="ECO:0007669"/>
    <property type="project" value="InterPro"/>
</dbReference>
<dbReference type="InterPro" id="IPR004042">
    <property type="entry name" value="Intein_endonuc_central"/>
</dbReference>
<dbReference type="Gene3D" id="3.10.28.10">
    <property type="entry name" value="Homing endonucleases"/>
    <property type="match status" value="1"/>
</dbReference>
<dbReference type="InterPro" id="IPR004860">
    <property type="entry name" value="LAGLIDADG_dom"/>
</dbReference>